<dbReference type="STRING" id="754502.BJG93_18310"/>
<reference evidence="2" key="2">
    <citation type="submission" date="2021-06" db="EMBL/GenBank/DDBJ databases">
        <authorList>
            <person name="Rogers T.H."/>
            <person name="Ramsay J.P."/>
            <person name="Wang P."/>
            <person name="Terpolilli J."/>
        </authorList>
    </citation>
    <scope>NUCLEOTIDE SEQUENCE</scope>
    <source>
        <strain evidence="2">WSM5005</strain>
    </source>
</reference>
<dbReference type="OrthoDB" id="103324at2"/>
<dbReference type="Proteomes" id="UP000179860">
    <property type="component" value="Chromosome 2"/>
</dbReference>
<dbReference type="RefSeq" id="WP_051374154.1">
    <property type="nucleotide sequence ID" value="NZ_CP017562.2"/>
</dbReference>
<reference evidence="2" key="1">
    <citation type="submission" date="2016-09" db="EMBL/GenBank/DDBJ databases">
        <title>The Complete Genome of Burkholderia sprentiae wsm5005.</title>
        <authorList>
            <person name="De Meyer S."/>
            <person name="Wang P."/>
            <person name="Terpolilli J."/>
        </authorList>
    </citation>
    <scope>NUCLEOTIDE SEQUENCE [LARGE SCALE GENOMIC DNA]</scope>
    <source>
        <strain evidence="2">WSM5005</strain>
    </source>
</reference>
<dbReference type="PRINTS" id="PR00420">
    <property type="entry name" value="RNGMNOXGNASE"/>
</dbReference>
<dbReference type="Pfam" id="PF01494">
    <property type="entry name" value="FAD_binding_3"/>
    <property type="match status" value="1"/>
</dbReference>
<dbReference type="Gene3D" id="3.50.50.60">
    <property type="entry name" value="FAD/NAD(P)-binding domain"/>
    <property type="match status" value="1"/>
</dbReference>
<dbReference type="PANTHER" id="PTHR42685">
    <property type="entry name" value="GERANYLGERANYL DIPHOSPHATE REDUCTASE"/>
    <property type="match status" value="1"/>
</dbReference>
<keyword evidence="3" id="KW-1185">Reference proteome</keyword>
<dbReference type="InterPro" id="IPR036188">
    <property type="entry name" value="FAD/NAD-bd_sf"/>
</dbReference>
<gene>
    <name evidence="2" type="ORF">BJG93_18310</name>
</gene>
<protein>
    <submittedName>
        <fullName evidence="2">FAD-dependent monooxygenase</fullName>
    </submittedName>
</protein>
<evidence type="ECO:0000259" key="1">
    <source>
        <dbReference type="Pfam" id="PF01494"/>
    </source>
</evidence>
<dbReference type="InterPro" id="IPR002938">
    <property type="entry name" value="FAD-bd"/>
</dbReference>
<keyword evidence="2" id="KW-0560">Oxidoreductase</keyword>
<dbReference type="SUPFAM" id="SSF51905">
    <property type="entry name" value="FAD/NAD(P)-binding domain"/>
    <property type="match status" value="1"/>
</dbReference>
<dbReference type="InterPro" id="IPR050407">
    <property type="entry name" value="Geranylgeranyl_reductase"/>
</dbReference>
<proteinExistence type="predicted"/>
<dbReference type="GO" id="GO:0004497">
    <property type="term" value="F:monooxygenase activity"/>
    <property type="evidence" value="ECO:0007669"/>
    <property type="project" value="UniProtKB-KW"/>
</dbReference>
<dbReference type="KEGG" id="pspw:BJG93_18310"/>
<sequence length="437" mass="46716">MNNNTVDGDEAPLLAPPTQQEAFDVVIIGAGLAGCTAARLFALDGLHVALVEHHADIAAFKQLCTHFIQASATPTLRRLGLDQLIEDAGGLRNGVDIWTRYGWTGDVAPLDQNGEPVFGYNIQRRTLDPILRQLTSHTPGVTTMFGCGVRALVKQDGVVSGVELGGSRTGVVSAPLIVGADGRNSPLAALTGIQPASSENSRFGAIRAYRGVTLRRGTCSQMWLRGPEIGYVFPNDGGVTVIAYMATKDKLDGFRTEPGEALERSMAGFPDAPDLSAAEPVGNALLVKDYPNLWRPAAVGNVAFVGDALMSIDPLWGVGCGFAFQTAEWLVDTLTPALRQGRPISPALQRYAKRVSRQLRGHRFLILDYARRHGFNAIERLTFSAAAKDTAASRHLHAFGARIIGPAKFLSPGALVRAAWVDLRQPAARSAQPDAPV</sequence>
<organism evidence="2 3">
    <name type="scientific">Paraburkholderia sprentiae WSM5005</name>
    <dbReference type="NCBI Taxonomy" id="754502"/>
    <lineage>
        <taxon>Bacteria</taxon>
        <taxon>Pseudomonadati</taxon>
        <taxon>Pseudomonadota</taxon>
        <taxon>Betaproteobacteria</taxon>
        <taxon>Burkholderiales</taxon>
        <taxon>Burkholderiaceae</taxon>
        <taxon>Paraburkholderia</taxon>
    </lineage>
</organism>
<dbReference type="GO" id="GO:0071949">
    <property type="term" value="F:FAD binding"/>
    <property type="evidence" value="ECO:0007669"/>
    <property type="project" value="InterPro"/>
</dbReference>
<dbReference type="AlphaFoldDB" id="A0A1I9YSH6"/>
<dbReference type="PANTHER" id="PTHR42685:SF22">
    <property type="entry name" value="CONDITIONED MEDIUM FACTOR RECEPTOR 1"/>
    <property type="match status" value="1"/>
</dbReference>
<name>A0A1I9YSH6_9BURK</name>
<keyword evidence="2" id="KW-0503">Monooxygenase</keyword>
<evidence type="ECO:0000313" key="3">
    <source>
        <dbReference type="Proteomes" id="UP000179860"/>
    </source>
</evidence>
<dbReference type="EMBL" id="CP017562">
    <property type="protein sequence ID" value="APA89148.2"/>
    <property type="molecule type" value="Genomic_DNA"/>
</dbReference>
<feature type="domain" description="FAD-binding" evidence="1">
    <location>
        <begin position="24"/>
        <end position="341"/>
    </location>
</feature>
<evidence type="ECO:0000313" key="2">
    <source>
        <dbReference type="EMBL" id="APA89148.2"/>
    </source>
</evidence>
<accession>A0A1I9YSH6</accession>